<keyword evidence="3" id="KW-1185">Reference proteome</keyword>
<accession>A0A835L5U3</accession>
<name>A0A835L5U3_SPOEX</name>
<gene>
    <name evidence="2" type="ORF">HW555_010269</name>
</gene>
<comment type="caution">
    <text evidence="2">The sequence shown here is derived from an EMBL/GenBank/DDBJ whole genome shotgun (WGS) entry which is preliminary data.</text>
</comment>
<dbReference type="AlphaFoldDB" id="A0A835L5U3"/>
<reference evidence="2" key="1">
    <citation type="submission" date="2020-08" db="EMBL/GenBank/DDBJ databases">
        <title>Spodoptera exigua strain:BAW_Kor-Di-RS1 Genome sequencing and assembly.</title>
        <authorList>
            <person name="Kim J."/>
            <person name="Nam H.Y."/>
            <person name="Kwon M."/>
            <person name="Choi J.H."/>
            <person name="Cho S.R."/>
            <person name="Kim G.-H."/>
        </authorList>
    </citation>
    <scope>NUCLEOTIDE SEQUENCE</scope>
    <source>
        <strain evidence="2">BAW_Kor-Di-RS1</strain>
        <tissue evidence="2">Whole-body</tissue>
    </source>
</reference>
<evidence type="ECO:0000256" key="1">
    <source>
        <dbReference type="SAM" id="Phobius"/>
    </source>
</evidence>
<dbReference type="EMBL" id="JACKWZ010000249">
    <property type="protein sequence ID" value="KAF9410724.1"/>
    <property type="molecule type" value="Genomic_DNA"/>
</dbReference>
<proteinExistence type="predicted"/>
<sequence length="385" mass="41647">MYGGSLKFGDLSRPFFGHTMPPAPGTAIESGKWTLQISLYDFPCLGARSTFLGRVLVAVASVTAIAVVAVVSIAAVAVRSSCVAVDSVVNRVEEGRALDGEGEAQHGDEEHSYRRHRGRVASNCTNLVDGQNGLCLRKLTPVAFNREWCRVFMPPAYISASDHPTADKHGCVRAGFTVYTLESHWTTDCCGIFEGVWTSAGNVKVAASQVQRVLRAFTSTNHVVARMCIGSRGAIMECRYVLVRRLAFVFCYKVFAVVEPVNLQQRQFGANLFGGIILRRTVATLGLLERVAGDNGDCRWFRRSKLLTSGAGTCGDIASGDDTFGDKIDGEQGLVIGDDCWYGTKDVDAAISFISVSSSDNRWRFSIEDGNESGDELLSEFAGPA</sequence>
<keyword evidence="1" id="KW-1133">Transmembrane helix</keyword>
<organism evidence="2 3">
    <name type="scientific">Spodoptera exigua</name>
    <name type="common">Beet armyworm</name>
    <name type="synonym">Noctua fulgens</name>
    <dbReference type="NCBI Taxonomy" id="7107"/>
    <lineage>
        <taxon>Eukaryota</taxon>
        <taxon>Metazoa</taxon>
        <taxon>Ecdysozoa</taxon>
        <taxon>Arthropoda</taxon>
        <taxon>Hexapoda</taxon>
        <taxon>Insecta</taxon>
        <taxon>Pterygota</taxon>
        <taxon>Neoptera</taxon>
        <taxon>Endopterygota</taxon>
        <taxon>Lepidoptera</taxon>
        <taxon>Glossata</taxon>
        <taxon>Ditrysia</taxon>
        <taxon>Noctuoidea</taxon>
        <taxon>Noctuidae</taxon>
        <taxon>Amphipyrinae</taxon>
        <taxon>Spodoptera</taxon>
    </lineage>
</organism>
<evidence type="ECO:0000313" key="2">
    <source>
        <dbReference type="EMBL" id="KAF9410724.1"/>
    </source>
</evidence>
<protein>
    <submittedName>
        <fullName evidence="2">Uncharacterized protein</fullName>
    </submittedName>
</protein>
<evidence type="ECO:0000313" key="3">
    <source>
        <dbReference type="Proteomes" id="UP000648187"/>
    </source>
</evidence>
<feature type="transmembrane region" description="Helical" evidence="1">
    <location>
        <begin position="55"/>
        <end position="78"/>
    </location>
</feature>
<dbReference type="Proteomes" id="UP000648187">
    <property type="component" value="Unassembled WGS sequence"/>
</dbReference>
<keyword evidence="1" id="KW-0812">Transmembrane</keyword>
<keyword evidence="1" id="KW-0472">Membrane</keyword>